<dbReference type="Proteomes" id="UP000789901">
    <property type="component" value="Unassembled WGS sequence"/>
</dbReference>
<reference evidence="2 3" key="1">
    <citation type="submission" date="2021-06" db="EMBL/GenBank/DDBJ databases">
        <authorList>
            <person name="Kallberg Y."/>
            <person name="Tangrot J."/>
            <person name="Rosling A."/>
        </authorList>
    </citation>
    <scope>NUCLEOTIDE SEQUENCE [LARGE SCALE GENOMIC DNA]</scope>
    <source>
        <strain evidence="2 3">120-4 pot B 10/14</strain>
    </source>
</reference>
<organism evidence="2 3">
    <name type="scientific">Gigaspora margarita</name>
    <dbReference type="NCBI Taxonomy" id="4874"/>
    <lineage>
        <taxon>Eukaryota</taxon>
        <taxon>Fungi</taxon>
        <taxon>Fungi incertae sedis</taxon>
        <taxon>Mucoromycota</taxon>
        <taxon>Glomeromycotina</taxon>
        <taxon>Glomeromycetes</taxon>
        <taxon>Diversisporales</taxon>
        <taxon>Gigasporaceae</taxon>
        <taxon>Gigaspora</taxon>
    </lineage>
</organism>
<dbReference type="EMBL" id="CAJVQB010146740">
    <property type="protein sequence ID" value="CAG8855189.1"/>
    <property type="molecule type" value="Genomic_DNA"/>
</dbReference>
<feature type="non-terminal residue" evidence="2">
    <location>
        <position position="41"/>
    </location>
</feature>
<proteinExistence type="predicted"/>
<protein>
    <submittedName>
        <fullName evidence="2">26942_t:CDS:1</fullName>
    </submittedName>
</protein>
<keyword evidence="3" id="KW-1185">Reference proteome</keyword>
<comment type="caution">
    <text evidence="2">The sequence shown here is derived from an EMBL/GenBank/DDBJ whole genome shotgun (WGS) entry which is preliminary data.</text>
</comment>
<gene>
    <name evidence="2" type="ORF">GMARGA_LOCUS44010</name>
</gene>
<feature type="non-terminal residue" evidence="2">
    <location>
        <position position="1"/>
    </location>
</feature>
<evidence type="ECO:0000313" key="3">
    <source>
        <dbReference type="Proteomes" id="UP000789901"/>
    </source>
</evidence>
<name>A0ABN7XM67_GIGMA</name>
<feature type="region of interest" description="Disordered" evidence="1">
    <location>
        <begin position="1"/>
        <end position="41"/>
    </location>
</feature>
<accession>A0ABN7XM67</accession>
<sequence length="41" mass="4847">KRQAETALRNKYNDVKSFHQSSVPSDKSSNPREDQDNRERQ</sequence>
<feature type="compositionally biased region" description="Polar residues" evidence="1">
    <location>
        <begin position="18"/>
        <end position="28"/>
    </location>
</feature>
<evidence type="ECO:0000256" key="1">
    <source>
        <dbReference type="SAM" id="MobiDB-lite"/>
    </source>
</evidence>
<feature type="compositionally biased region" description="Basic and acidic residues" evidence="1">
    <location>
        <begin position="29"/>
        <end position="41"/>
    </location>
</feature>
<evidence type="ECO:0000313" key="2">
    <source>
        <dbReference type="EMBL" id="CAG8855189.1"/>
    </source>
</evidence>